<evidence type="ECO:0000313" key="3">
    <source>
        <dbReference type="EMBL" id="WIY49992.1"/>
    </source>
</evidence>
<keyword evidence="1" id="KW-0813">Transport</keyword>
<dbReference type="InterPro" id="IPR050222">
    <property type="entry name" value="MATE_MdtK"/>
</dbReference>
<feature type="transmembrane region" description="Helical" evidence="2">
    <location>
        <begin position="363"/>
        <end position="387"/>
    </location>
</feature>
<protein>
    <submittedName>
        <fullName evidence="3">MATE family efflux transporter</fullName>
    </submittedName>
</protein>
<feature type="transmembrane region" description="Helical" evidence="2">
    <location>
        <begin position="283"/>
        <end position="303"/>
    </location>
</feature>
<dbReference type="PANTHER" id="PTHR43298:SF2">
    <property type="entry name" value="FMN_FAD EXPORTER YEEO-RELATED"/>
    <property type="match status" value="1"/>
</dbReference>
<dbReference type="RefSeq" id="WP_011796835.1">
    <property type="nucleotide sequence ID" value="NZ_CP023687.1"/>
</dbReference>
<feature type="transmembrane region" description="Helical" evidence="2">
    <location>
        <begin position="56"/>
        <end position="85"/>
    </location>
</feature>
<name>A0ABY9ASZ6_PARCI</name>
<evidence type="ECO:0000256" key="1">
    <source>
        <dbReference type="ARBA" id="ARBA00022448"/>
    </source>
</evidence>
<feature type="transmembrane region" description="Helical" evidence="2">
    <location>
        <begin position="142"/>
        <end position="160"/>
    </location>
</feature>
<keyword evidence="4" id="KW-1185">Reference proteome</keyword>
<dbReference type="PANTHER" id="PTHR43298">
    <property type="entry name" value="MULTIDRUG RESISTANCE PROTEIN NORM-RELATED"/>
    <property type="match status" value="1"/>
</dbReference>
<feature type="transmembrane region" description="Helical" evidence="2">
    <location>
        <begin position="399"/>
        <end position="419"/>
    </location>
</feature>
<dbReference type="InterPro" id="IPR002528">
    <property type="entry name" value="MATE_fam"/>
</dbReference>
<organism evidence="3 4">
    <name type="scientific">Paracidovorax citrulli</name>
    <name type="common">Acidovorax citrulli</name>
    <dbReference type="NCBI Taxonomy" id="80869"/>
    <lineage>
        <taxon>Bacteria</taxon>
        <taxon>Pseudomonadati</taxon>
        <taxon>Pseudomonadota</taxon>
        <taxon>Betaproteobacteria</taxon>
        <taxon>Burkholderiales</taxon>
        <taxon>Comamonadaceae</taxon>
        <taxon>Paracidovorax</taxon>
    </lineage>
</organism>
<evidence type="ECO:0000256" key="2">
    <source>
        <dbReference type="SAM" id="Phobius"/>
    </source>
</evidence>
<feature type="transmembrane region" description="Helical" evidence="2">
    <location>
        <begin position="198"/>
        <end position="224"/>
    </location>
</feature>
<dbReference type="EMBL" id="CP127363">
    <property type="protein sequence ID" value="WIY49992.1"/>
    <property type="molecule type" value="Genomic_DNA"/>
</dbReference>
<accession>A0ABY9ASZ6</accession>
<evidence type="ECO:0000313" key="4">
    <source>
        <dbReference type="Proteomes" id="UP001242732"/>
    </source>
</evidence>
<sequence>MRPTDPSSQHAPAHAPWRSEARASLSLTLHLLIGQTALMSLPLADLLSVASLGRHALAAVGLVNSVAALLTLVCFGVLQAVAPLAGAALGRGGGPAVARKVVGDGLRIASGLGVLNSGLLLLFAVLLPGLGQEPEVARQAQHYAAALAPGMLAAAWLAAWRVGLPVLGRVRSLSITLSACAALHFAANHVLVHGMAGLPALGMAGLGWSYAVTYGTGVLVLHLLDRRPVPQGAGQPHAPSSARALLRIGLPIGAVMGIEYMLFTGSTVLMGRHGSSALAAHAVALQWVTLAFVIPLAASHTVLTRLSLAIGHADADAARRSTAAACVIAGVFHALVAGAWLWVPEAFASALLPVPIRDRDDLVATAAALLRVGALLQALNGFVVVLAAVLRACRDTSAILWQVLFGYWVIGLGSAALLGSMAGPAGIWWGMALGFGVALVLVLHRVRRRLTRLNDVFQPTEEIHAQSR</sequence>
<feature type="transmembrane region" description="Helical" evidence="2">
    <location>
        <begin position="244"/>
        <end position="263"/>
    </location>
</feature>
<dbReference type="Pfam" id="PF01554">
    <property type="entry name" value="MatE"/>
    <property type="match status" value="2"/>
</dbReference>
<dbReference type="Proteomes" id="UP001242732">
    <property type="component" value="Chromosome"/>
</dbReference>
<reference evidence="3 4" key="1">
    <citation type="submission" date="2023-06" db="EMBL/GenBank/DDBJ databases">
        <authorList>
            <person name="Ham H."/>
            <person name="Park D.S."/>
        </authorList>
    </citation>
    <scope>NUCLEOTIDE SEQUENCE [LARGE SCALE GENOMIC DNA]</scope>
    <source>
        <strain evidence="3 4">KACC 17005</strain>
    </source>
</reference>
<feature type="transmembrane region" description="Helical" evidence="2">
    <location>
        <begin position="323"/>
        <end position="343"/>
    </location>
</feature>
<keyword evidence="2" id="KW-1133">Transmembrane helix</keyword>
<feature type="transmembrane region" description="Helical" evidence="2">
    <location>
        <begin position="106"/>
        <end position="130"/>
    </location>
</feature>
<keyword evidence="2" id="KW-0472">Membrane</keyword>
<gene>
    <name evidence="3" type="ORF">QRO08_05295</name>
</gene>
<keyword evidence="2" id="KW-0812">Transmembrane</keyword>
<proteinExistence type="predicted"/>
<feature type="transmembrane region" description="Helical" evidence="2">
    <location>
        <begin position="21"/>
        <end position="44"/>
    </location>
</feature>
<feature type="transmembrane region" description="Helical" evidence="2">
    <location>
        <begin position="425"/>
        <end position="443"/>
    </location>
</feature>